<evidence type="ECO:0000313" key="2">
    <source>
        <dbReference type="EnsemblMetazoa" id="G32729.1:cds"/>
    </source>
</evidence>
<organism evidence="2 3">
    <name type="scientific">Magallana gigas</name>
    <name type="common">Pacific oyster</name>
    <name type="synonym">Crassostrea gigas</name>
    <dbReference type="NCBI Taxonomy" id="29159"/>
    <lineage>
        <taxon>Eukaryota</taxon>
        <taxon>Metazoa</taxon>
        <taxon>Spiralia</taxon>
        <taxon>Lophotrochozoa</taxon>
        <taxon>Mollusca</taxon>
        <taxon>Bivalvia</taxon>
        <taxon>Autobranchia</taxon>
        <taxon>Pteriomorphia</taxon>
        <taxon>Ostreida</taxon>
        <taxon>Ostreoidea</taxon>
        <taxon>Ostreidae</taxon>
        <taxon>Magallana</taxon>
    </lineage>
</organism>
<dbReference type="Proteomes" id="UP000005408">
    <property type="component" value="Unassembled WGS sequence"/>
</dbReference>
<evidence type="ECO:0000256" key="1">
    <source>
        <dbReference type="SAM" id="SignalP"/>
    </source>
</evidence>
<feature type="chain" id="PRO_5036480697" evidence="1">
    <location>
        <begin position="23"/>
        <end position="196"/>
    </location>
</feature>
<keyword evidence="3" id="KW-1185">Reference proteome</keyword>
<keyword evidence="1" id="KW-0732">Signal</keyword>
<proteinExistence type="predicted"/>
<reference evidence="2" key="1">
    <citation type="submission" date="2022-08" db="UniProtKB">
        <authorList>
            <consortium name="EnsemblMetazoa"/>
        </authorList>
    </citation>
    <scope>IDENTIFICATION</scope>
    <source>
        <strain evidence="2">05x7-T-G4-1.051#20</strain>
    </source>
</reference>
<feature type="signal peptide" evidence="1">
    <location>
        <begin position="1"/>
        <end position="22"/>
    </location>
</feature>
<sequence length="196" mass="22820">MANIKHPFILGLAVVMVTQSNATSRPRGGYVFLTNKPETEDQFIYVQFEIGSQAKSTNYEIRHNKNGCYNLTNLVVESMGSMGNHDWLEVTLGDCLCGRDIVEHRYTEEEPFSVINVYWYNRHIYSGDPEKPLTCSPIKYRYHVIFTLSKDPDEQIKQMIQHYVEENKIEGLYRQNHYECDGLVRNENVITEESQL</sequence>
<accession>A0A8W8MKC6</accession>
<dbReference type="EnsemblMetazoa" id="G32729.1">
    <property type="protein sequence ID" value="G32729.1:cds"/>
    <property type="gene ID" value="G32729"/>
</dbReference>
<evidence type="ECO:0000313" key="3">
    <source>
        <dbReference type="Proteomes" id="UP000005408"/>
    </source>
</evidence>
<protein>
    <submittedName>
        <fullName evidence="2">Uncharacterized protein</fullName>
    </submittedName>
</protein>
<dbReference type="AlphaFoldDB" id="A0A8W8MKC6"/>
<name>A0A8W8MKC6_MAGGI</name>